<name>A0AAE0SUN0_9BIVA</name>
<gene>
    <name evidence="2" type="ORF">CHS0354_010729</name>
</gene>
<evidence type="ECO:0000259" key="1">
    <source>
        <dbReference type="Pfam" id="PF26588"/>
    </source>
</evidence>
<evidence type="ECO:0000313" key="3">
    <source>
        <dbReference type="Proteomes" id="UP001195483"/>
    </source>
</evidence>
<proteinExistence type="predicted"/>
<keyword evidence="3" id="KW-1185">Reference proteome</keyword>
<dbReference type="EMBL" id="JAEAOA010000674">
    <property type="protein sequence ID" value="KAK3598552.1"/>
    <property type="molecule type" value="Genomic_DNA"/>
</dbReference>
<dbReference type="PANTHER" id="PTHR45692">
    <property type="entry name" value="G_PROTEIN_RECEP_F2_4 DOMAIN-CONTAINING PROTEIN"/>
    <property type="match status" value="1"/>
</dbReference>
<dbReference type="InterPro" id="IPR058808">
    <property type="entry name" value="GAIN_ADGRA2/3"/>
</dbReference>
<protein>
    <recommendedName>
        <fullName evidence="1">ADGRA2/3 GAIN domain-containing protein</fullName>
    </recommendedName>
</protein>
<dbReference type="PANTHER" id="PTHR45692:SF1">
    <property type="entry name" value="G-PROTEIN COUPLED RECEPTORS FAMILY 2 PROFILE 2 DOMAIN-CONTAINING PROTEIN"/>
    <property type="match status" value="1"/>
</dbReference>
<reference evidence="2" key="2">
    <citation type="journal article" date="2021" name="Genome Biol. Evol.">
        <title>Developing a high-quality reference genome for a parasitic bivalve with doubly uniparental inheritance (Bivalvia: Unionida).</title>
        <authorList>
            <person name="Smith C.H."/>
        </authorList>
    </citation>
    <scope>NUCLEOTIDE SEQUENCE</scope>
    <source>
        <strain evidence="2">CHS0354</strain>
        <tissue evidence="2">Mantle</tissue>
    </source>
</reference>
<reference evidence="2" key="1">
    <citation type="journal article" date="2021" name="Genome Biol. Evol.">
        <title>A High-Quality Reference Genome for a Parasitic Bivalve with Doubly Uniparental Inheritance (Bivalvia: Unionida).</title>
        <authorList>
            <person name="Smith C.H."/>
        </authorList>
    </citation>
    <scope>NUCLEOTIDE SEQUENCE</scope>
    <source>
        <strain evidence="2">CHS0354</strain>
    </source>
</reference>
<evidence type="ECO:0000313" key="2">
    <source>
        <dbReference type="EMBL" id="KAK3598552.1"/>
    </source>
</evidence>
<accession>A0AAE0SUN0</accession>
<dbReference type="Pfam" id="PF26588">
    <property type="entry name" value="GAIN_ADGRA3"/>
    <property type="match status" value="1"/>
</dbReference>
<dbReference type="AlphaFoldDB" id="A0AAE0SUN0"/>
<comment type="caution">
    <text evidence="2">The sequence shown here is derived from an EMBL/GenBank/DDBJ whole genome shotgun (WGS) entry which is preliminary data.</text>
</comment>
<reference evidence="2" key="3">
    <citation type="submission" date="2023-05" db="EMBL/GenBank/DDBJ databases">
        <authorList>
            <person name="Smith C.H."/>
        </authorList>
    </citation>
    <scope>NUCLEOTIDE SEQUENCE</scope>
    <source>
        <strain evidence="2">CHS0354</strain>
        <tissue evidence="2">Mantle</tissue>
    </source>
</reference>
<feature type="domain" description="ADGRA2/3 GAIN" evidence="1">
    <location>
        <begin position="180"/>
        <end position="277"/>
    </location>
</feature>
<organism evidence="2 3">
    <name type="scientific">Potamilus streckersoni</name>
    <dbReference type="NCBI Taxonomy" id="2493646"/>
    <lineage>
        <taxon>Eukaryota</taxon>
        <taxon>Metazoa</taxon>
        <taxon>Spiralia</taxon>
        <taxon>Lophotrochozoa</taxon>
        <taxon>Mollusca</taxon>
        <taxon>Bivalvia</taxon>
        <taxon>Autobranchia</taxon>
        <taxon>Heteroconchia</taxon>
        <taxon>Palaeoheterodonta</taxon>
        <taxon>Unionida</taxon>
        <taxon>Unionoidea</taxon>
        <taxon>Unionidae</taxon>
        <taxon>Ambleminae</taxon>
        <taxon>Lampsilini</taxon>
        <taxon>Potamilus</taxon>
    </lineage>
</organism>
<sequence>MKVSTPVIWEIFIEVRFNGTELKQCKHWKILLDTNYKASQDSNLCNFEMTFIILRSVVVIIRVILDTSNTPKGAWYSKRYRVLTKTSNGSMNLIDAVIQTKIKLCPTMTINVTNSSTPVVIPFTRINHTGYSWNRCYRGSRAFASAQCLCDSDTGVRWGSVTFAKDCQQGPNLDLSNQSKALISLLQSTVNVQNAKEIINKAANLTSSAELKNADVYYTAEILEKLQQVSSLPSNVLDDVIKVANNMVRLNPDIIHSAQEITSASNRILRAVDDMSNNVSLNDQEFKRVIQPLLAAEIWEQNEPNFIGLEFSQGNRSLIENRSLNTLKTAPDNLSRVDAAIYIDQKVLKGSNSRLAMHVYYDTTMFDDDTGRYETISRVVAARLSKNGTPFTNLGNSAVTAIFLPFKV</sequence>
<dbReference type="Proteomes" id="UP001195483">
    <property type="component" value="Unassembled WGS sequence"/>
</dbReference>